<reference evidence="3 4" key="2">
    <citation type="journal article" date="2015" name="Antonie Van Leeuwenhoek">
        <title>Thioclava indica sp. nov., isolated from surface seawater of the Indian Ocean.</title>
        <authorList>
            <person name="Liu Y."/>
            <person name="Lai Q."/>
            <person name="Du J."/>
            <person name="Xu H."/>
            <person name="Jiang L."/>
            <person name="Shao Z."/>
        </authorList>
    </citation>
    <scope>NUCLEOTIDE SEQUENCE [LARGE SCALE GENOMIC DNA]</scope>
    <source>
        <strain evidence="3 4">13D2W-2</strain>
    </source>
</reference>
<dbReference type="Gene3D" id="3.40.50.620">
    <property type="entry name" value="HUPs"/>
    <property type="match status" value="1"/>
</dbReference>
<proteinExistence type="inferred from homology"/>
<dbReference type="eggNOG" id="COG0589">
    <property type="taxonomic scope" value="Bacteria"/>
</dbReference>
<organism evidence="3 4">
    <name type="scientific">Thioclava atlantica</name>
    <dbReference type="NCBI Taxonomy" id="1317124"/>
    <lineage>
        <taxon>Bacteria</taxon>
        <taxon>Pseudomonadati</taxon>
        <taxon>Pseudomonadota</taxon>
        <taxon>Alphaproteobacteria</taxon>
        <taxon>Rhodobacterales</taxon>
        <taxon>Paracoccaceae</taxon>
        <taxon>Thioclava</taxon>
    </lineage>
</organism>
<reference evidence="4" key="1">
    <citation type="submission" date="2013-04" db="EMBL/GenBank/DDBJ databases">
        <title>Thioclava sp. 13D2W-2 Genome Sequencing.</title>
        <authorList>
            <person name="Lai Q."/>
            <person name="Li G."/>
            <person name="Shao Z."/>
        </authorList>
    </citation>
    <scope>NUCLEOTIDE SEQUENCE [LARGE SCALE GENOMIC DNA]</scope>
    <source>
        <strain evidence="4">13D2W-2</strain>
    </source>
</reference>
<gene>
    <name evidence="3" type="ORF">DW2_15550</name>
</gene>
<dbReference type="InterPro" id="IPR014729">
    <property type="entry name" value="Rossmann-like_a/b/a_fold"/>
</dbReference>
<dbReference type="CDD" id="cd00293">
    <property type="entry name" value="USP-like"/>
    <property type="match status" value="1"/>
</dbReference>
<comment type="caution">
    <text evidence="3">The sequence shown here is derived from an EMBL/GenBank/DDBJ whole genome shotgun (WGS) entry which is preliminary data.</text>
</comment>
<accession>A0A085TT47</accession>
<dbReference type="STRING" id="1317124.DW2_15550"/>
<dbReference type="Proteomes" id="UP000028607">
    <property type="component" value="Unassembled WGS sequence"/>
</dbReference>
<dbReference type="Pfam" id="PF00582">
    <property type="entry name" value="Usp"/>
    <property type="match status" value="1"/>
</dbReference>
<sequence>MAVKKLILVATDGSDMATKAVDIAARLSRALELDLCIMHVLMHDASGEQWMRMAEIEHLVENVGPEAGLAPGASRTMIADFLGRARKDAIAAQAVNALGEEILEHARERAVKAGARNITTRFCAGDYADEILDLAEAELPEFIVIGSRGLGRVRGALLGSVSQKVVHYAPCPVVVAR</sequence>
<name>A0A085TT47_9RHOB</name>
<evidence type="ECO:0000313" key="3">
    <source>
        <dbReference type="EMBL" id="KFE33894.1"/>
    </source>
</evidence>
<dbReference type="AlphaFoldDB" id="A0A085TT47"/>
<dbReference type="EMBL" id="AQRC01000014">
    <property type="protein sequence ID" value="KFE33894.1"/>
    <property type="molecule type" value="Genomic_DNA"/>
</dbReference>
<dbReference type="PRINTS" id="PR01438">
    <property type="entry name" value="UNVRSLSTRESS"/>
</dbReference>
<feature type="domain" description="UspA" evidence="2">
    <location>
        <begin position="7"/>
        <end position="177"/>
    </location>
</feature>
<dbReference type="SUPFAM" id="SSF52402">
    <property type="entry name" value="Adenine nucleotide alpha hydrolases-like"/>
    <property type="match status" value="1"/>
</dbReference>
<comment type="similarity">
    <text evidence="1">Belongs to the universal stress protein A family.</text>
</comment>
<keyword evidence="4" id="KW-1185">Reference proteome</keyword>
<evidence type="ECO:0000313" key="4">
    <source>
        <dbReference type="Proteomes" id="UP000028607"/>
    </source>
</evidence>
<dbReference type="InterPro" id="IPR006015">
    <property type="entry name" value="Universal_stress_UspA"/>
</dbReference>
<evidence type="ECO:0000259" key="2">
    <source>
        <dbReference type="Pfam" id="PF00582"/>
    </source>
</evidence>
<dbReference type="PANTHER" id="PTHR46268">
    <property type="entry name" value="STRESS RESPONSE PROTEIN NHAX"/>
    <property type="match status" value="1"/>
</dbReference>
<dbReference type="PATRIC" id="fig|1317124.6.peg.3126"/>
<dbReference type="PANTHER" id="PTHR46268:SF6">
    <property type="entry name" value="UNIVERSAL STRESS PROTEIN UP12"/>
    <property type="match status" value="1"/>
</dbReference>
<protein>
    <recommendedName>
        <fullName evidence="2">UspA domain-containing protein</fullName>
    </recommendedName>
</protein>
<dbReference type="InterPro" id="IPR006016">
    <property type="entry name" value="UspA"/>
</dbReference>
<evidence type="ECO:0000256" key="1">
    <source>
        <dbReference type="ARBA" id="ARBA00008791"/>
    </source>
</evidence>